<dbReference type="RefSeq" id="WP_093734148.1">
    <property type="nucleotide sequence ID" value="NZ_FNJD01000023.1"/>
</dbReference>
<comment type="similarity">
    <text evidence="1">Belongs to the glycosyltransferase group 1 family. Glycosyltransferase 4 subfamily.</text>
</comment>
<comment type="caution">
    <text evidence="5">The sequence shown here is derived from an EMBL/GenBank/DDBJ whole genome shotgun (WGS) entry which is preliminary data.</text>
</comment>
<feature type="domain" description="Glycosyl transferase family 1" evidence="4">
    <location>
        <begin position="178"/>
        <end position="329"/>
    </location>
</feature>
<evidence type="ECO:0000256" key="3">
    <source>
        <dbReference type="ARBA" id="ARBA00022679"/>
    </source>
</evidence>
<dbReference type="EMBL" id="FNJD01000023">
    <property type="protein sequence ID" value="SDP62436.1"/>
    <property type="molecule type" value="Genomic_DNA"/>
</dbReference>
<keyword evidence="3" id="KW-0808">Transferase</keyword>
<dbReference type="Gene3D" id="3.40.50.2000">
    <property type="entry name" value="Glycogen Phosphorylase B"/>
    <property type="match status" value="1"/>
</dbReference>
<dbReference type="PANTHER" id="PTHR12526">
    <property type="entry name" value="GLYCOSYLTRANSFERASE"/>
    <property type="match status" value="1"/>
</dbReference>
<keyword evidence="6" id="KW-1185">Reference proteome</keyword>
<evidence type="ECO:0000256" key="2">
    <source>
        <dbReference type="ARBA" id="ARBA00022676"/>
    </source>
</evidence>
<proteinExistence type="inferred from homology"/>
<keyword evidence="2" id="KW-0328">Glycosyltransferase</keyword>
<accession>A0ABY0SUP4</accession>
<dbReference type="InterPro" id="IPR001296">
    <property type="entry name" value="Glyco_trans_1"/>
</dbReference>
<evidence type="ECO:0000313" key="6">
    <source>
        <dbReference type="Proteomes" id="UP000198646"/>
    </source>
</evidence>
<evidence type="ECO:0000259" key="4">
    <source>
        <dbReference type="Pfam" id="PF00534"/>
    </source>
</evidence>
<evidence type="ECO:0000256" key="1">
    <source>
        <dbReference type="ARBA" id="ARBA00009481"/>
    </source>
</evidence>
<name>A0ABY0SUP4_9RHOB</name>
<dbReference type="Pfam" id="PF00534">
    <property type="entry name" value="Glycos_transf_1"/>
    <property type="match status" value="1"/>
</dbReference>
<dbReference type="SUPFAM" id="SSF53756">
    <property type="entry name" value="UDP-Glycosyltransferase/glycogen phosphorylase"/>
    <property type="match status" value="1"/>
</dbReference>
<dbReference type="CDD" id="cd03801">
    <property type="entry name" value="GT4_PimA-like"/>
    <property type="match status" value="1"/>
</dbReference>
<reference evidence="5 6" key="1">
    <citation type="submission" date="2016-10" db="EMBL/GenBank/DDBJ databases">
        <authorList>
            <person name="Varghese N."/>
            <person name="Submissions S."/>
        </authorList>
    </citation>
    <scope>NUCLEOTIDE SEQUENCE [LARGE SCALE GENOMIC DNA]</scope>
    <source>
        <strain evidence="5 6">DSM 17584</strain>
    </source>
</reference>
<protein>
    <submittedName>
        <fullName evidence="5">Glycosyltransferase involved in cell wall bisynthesis</fullName>
    </submittedName>
</protein>
<dbReference type="PANTHER" id="PTHR12526:SF640">
    <property type="entry name" value="COLANIC ACID BIOSYNTHESIS GLYCOSYLTRANSFERASE WCAL-RELATED"/>
    <property type="match status" value="1"/>
</dbReference>
<gene>
    <name evidence="5" type="ORF">SAMN04488512_12349</name>
</gene>
<sequence length="356" mass="39668">MTQTPKKLRVVHLIPYDGIGGVEIAAHSLPTGWHENLLFERQYLVREASVTPQTGEYHGPSTPLNDPRAYWHALWRLVRNPPDLLVASLWRSALVLICFKILRPNKKTVIFLHLAHDVHLIDKLANSIAMRLCDAIWADSTMTLTQRVPQVLRGKGRTISFLLTSRPLPTPRAPRANFVFWGRLNAQKGLDRSLKLFAAIARRLPEVRFTIIGPDGGMGKALRAQVKKMNLESRVVFSGPMLHDDISQAAAQASFYLQTSHDEGMAMAVVEAMQAGLVPVVTPVGEIARYCRDGENAVLVRSDETTVDTVLALLEDSDRYKRISSAAAKYWQSKPLYRDDFLVAAKELMGGQTNAA</sequence>
<organism evidence="5 6">
    <name type="scientific">Sulfitobacter litoralis</name>
    <dbReference type="NCBI Taxonomy" id="335975"/>
    <lineage>
        <taxon>Bacteria</taxon>
        <taxon>Pseudomonadati</taxon>
        <taxon>Pseudomonadota</taxon>
        <taxon>Alphaproteobacteria</taxon>
        <taxon>Rhodobacterales</taxon>
        <taxon>Roseobacteraceae</taxon>
        <taxon>Sulfitobacter</taxon>
    </lineage>
</organism>
<evidence type="ECO:0000313" key="5">
    <source>
        <dbReference type="EMBL" id="SDP62436.1"/>
    </source>
</evidence>
<dbReference type="Proteomes" id="UP000198646">
    <property type="component" value="Unassembled WGS sequence"/>
</dbReference>